<dbReference type="InterPro" id="IPR018163">
    <property type="entry name" value="Thr/Ala-tRNA-synth_IIc_edit"/>
</dbReference>
<keyword evidence="4" id="KW-0862">Zinc</keyword>
<dbReference type="EC" id="3.1.1.-" evidence="6"/>
<dbReference type="OrthoDB" id="11392at2157"/>
<dbReference type="GO" id="GO:0005524">
    <property type="term" value="F:ATP binding"/>
    <property type="evidence" value="ECO:0007669"/>
    <property type="project" value="InterPro"/>
</dbReference>
<dbReference type="Gene3D" id="3.30.980.10">
    <property type="entry name" value="Threonyl-trna Synthetase, Chain A, domain 2"/>
    <property type="match status" value="1"/>
</dbReference>
<comment type="subcellular location">
    <subcellularLocation>
        <location evidence="2">Cytoplasm</location>
    </subcellularLocation>
</comment>
<dbReference type="InterPro" id="IPR018165">
    <property type="entry name" value="Ala-tRNA-synth_IIc_core"/>
</dbReference>
<dbReference type="NCBIfam" id="NF040865">
    <property type="entry name" value="a_tRNA_ed_AlaXM"/>
    <property type="match status" value="1"/>
</dbReference>
<name>D5U2T7_THEAM</name>
<dbReference type="HOGENOM" id="CLU_004485_3_2_2"/>
<dbReference type="AlphaFoldDB" id="D5U2T7"/>
<sequence>MTELVYQHDSYLRELGATVIKVLSNRLVLDKTIFHPKSGGVDNDTGWIVYNGLEIPVNSVYYDKESGLLIHELEKPLEASEGVKVLLRLNWNRRYRLMRLHTAAHLLSAIMYRDYNALITGGNISEEYAYDDYSMETFDREAFLKAVEKANQIVRQALEVKIYWLPRDEALKIPGVVKLAARMPPSVDKLRIVEIPGIDVQADGGPHVRNTLEIGEIVLLKIENKGKNKKRIYFTVKP</sequence>
<evidence type="ECO:0000256" key="1">
    <source>
        <dbReference type="ARBA" id="ARBA00001947"/>
    </source>
</evidence>
<evidence type="ECO:0000256" key="3">
    <source>
        <dbReference type="ARBA" id="ARBA00022723"/>
    </source>
</evidence>
<reference evidence="7" key="2">
    <citation type="journal article" date="2010" name="Stand. Genomic Sci.">
        <title>Complete genome sequence of Thermosphaera aggregans type strain (M11TLT).</title>
        <authorList>
            <person name="Spring S."/>
            <person name="Rachel R."/>
            <person name="Lapidus A."/>
            <person name="Davenport K."/>
            <person name="Tice H."/>
            <person name="Copeland A."/>
            <person name="Cheng J.-F."/>
            <person name="Lucas S."/>
            <person name="Chen F."/>
            <person name="Nolan M."/>
            <person name="Bruce D."/>
            <person name="Goodwin L."/>
            <person name="Pitluck S."/>
            <person name="Ivanova N."/>
            <person name="Mavromatis K."/>
            <person name="Ovchinnikova G."/>
            <person name="Pati A."/>
            <person name="Chen A."/>
            <person name="Palaniappan K."/>
            <person name="Land M."/>
            <person name="Hauser L."/>
            <person name="Chang Y.-J."/>
            <person name="Jeffries C.C."/>
            <person name="Brettin T."/>
            <person name="Detter J.C."/>
            <person name="Tapia R."/>
            <person name="Han C."/>
            <person name="Heimerl T."/>
            <person name="Weikl F."/>
            <person name="Brambilla E."/>
            <person name="Goker M."/>
            <person name="Bristow J."/>
            <person name="Eisen J.A."/>
            <person name="Markowitz V."/>
            <person name="Hugenholtz P."/>
            <person name="Kyrpides N.C."/>
            <person name="Klenk H.-P."/>
        </authorList>
    </citation>
    <scope>NUCLEOTIDE SEQUENCE [LARGE SCALE GENOMIC DNA]</scope>
    <source>
        <strain evidence="7">DSM 11486 / M11TL</strain>
    </source>
</reference>
<dbReference type="GO" id="GO:0046872">
    <property type="term" value="F:metal ion binding"/>
    <property type="evidence" value="ECO:0007669"/>
    <property type="project" value="UniProtKB-KW"/>
</dbReference>
<keyword evidence="3" id="KW-0479">Metal-binding</keyword>
<dbReference type="InterPro" id="IPR012947">
    <property type="entry name" value="tRNA_SAD"/>
</dbReference>
<reference key="3">
    <citation type="submission" date="2010-02" db="EMBL/GenBank/DDBJ databases">
        <title>Complete genome sequence of Thermosphaera aggregans type strain (M11TL).</title>
        <authorList>
            <consortium name="US DOE Joint Genome Institute (JGI-PGF)"/>
            <person name="Spring S."/>
            <person name="Lapidus A."/>
            <person name="Munk C."/>
            <person name="Schroeder M."/>
            <person name="Glavina Del Rio T."/>
            <person name="Tice H."/>
            <person name="Copeland A."/>
            <person name="Cheng J.-F."/>
            <person name="Lucas S."/>
            <person name="Chen F."/>
            <person name="Nolan M."/>
            <person name="Bruce D."/>
            <person name="Goodwin L."/>
            <person name="Pitluck S."/>
            <person name="Ivanova N."/>
            <person name="Mavromatis K."/>
            <person name="Ovchinnikova G."/>
            <person name="Pati A."/>
            <person name="Chen A."/>
            <person name="Palaniappan K."/>
            <person name="Land M."/>
            <person name="Hauser L."/>
            <person name="Chang Y.-J."/>
            <person name="Jeffries C.C."/>
            <person name="Brettin T."/>
            <person name="Detter J.C."/>
            <person name="Tapia R."/>
            <person name="Han C."/>
            <person name="Chain P."/>
            <person name="Heimerl T."/>
            <person name="Weik F."/>
            <person name="Goker M."/>
            <person name="Rachel R."/>
            <person name="Bristow J."/>
            <person name="Eisen J.A."/>
            <person name="Markowitz V."/>
            <person name="Hugenholtz P."/>
            <person name="Kyrpides N.C."/>
            <person name="Klenk H.-P."/>
        </authorList>
    </citation>
    <scope>NUCLEOTIDE SEQUENCE</scope>
    <source>
        <strain>DSM 11486</strain>
    </source>
</reference>
<dbReference type="SMART" id="SM00863">
    <property type="entry name" value="tRNA_SAD"/>
    <property type="match status" value="1"/>
</dbReference>
<evidence type="ECO:0000259" key="5">
    <source>
        <dbReference type="PROSITE" id="PS50860"/>
    </source>
</evidence>
<dbReference type="SUPFAM" id="SSF50447">
    <property type="entry name" value="Translation proteins"/>
    <property type="match status" value="1"/>
</dbReference>
<dbReference type="GO" id="GO:0003676">
    <property type="term" value="F:nucleic acid binding"/>
    <property type="evidence" value="ECO:0007669"/>
    <property type="project" value="InterPro"/>
</dbReference>
<dbReference type="Proteomes" id="UP000002376">
    <property type="component" value="Chromosome"/>
</dbReference>
<accession>D5U2T7</accession>
<dbReference type="PROSITE" id="PS50860">
    <property type="entry name" value="AA_TRNA_LIGASE_II_ALA"/>
    <property type="match status" value="1"/>
</dbReference>
<dbReference type="GO" id="GO:0002161">
    <property type="term" value="F:aminoacyl-tRNA deacylase activity"/>
    <property type="evidence" value="ECO:0007669"/>
    <property type="project" value="UniProtKB-ARBA"/>
</dbReference>
<evidence type="ECO:0000256" key="4">
    <source>
        <dbReference type="ARBA" id="ARBA00022833"/>
    </source>
</evidence>
<dbReference type="eggNOG" id="arCOG01254">
    <property type="taxonomic scope" value="Archaea"/>
</dbReference>
<dbReference type="EMBL" id="CP001939">
    <property type="protein sequence ID" value="ADG91437.1"/>
    <property type="molecule type" value="Genomic_DNA"/>
</dbReference>
<dbReference type="STRING" id="633148.Tagg_1168"/>
<dbReference type="RefSeq" id="WP_013130030.1">
    <property type="nucleotide sequence ID" value="NC_014160.1"/>
</dbReference>
<dbReference type="GO" id="GO:0006419">
    <property type="term" value="P:alanyl-tRNA aminoacylation"/>
    <property type="evidence" value="ECO:0007669"/>
    <property type="project" value="InterPro"/>
</dbReference>
<dbReference type="GO" id="GO:0004813">
    <property type="term" value="F:alanine-tRNA ligase activity"/>
    <property type="evidence" value="ECO:0007669"/>
    <property type="project" value="InterPro"/>
</dbReference>
<evidence type="ECO:0000313" key="7">
    <source>
        <dbReference type="Proteomes" id="UP000002376"/>
    </source>
</evidence>
<dbReference type="PANTHER" id="PTHR43462">
    <property type="entry name" value="ALANYL-TRNA EDITING PROTEIN"/>
    <property type="match status" value="1"/>
</dbReference>
<gene>
    <name evidence="6" type="ordered locus">Tagg_1168</name>
</gene>
<keyword evidence="7" id="KW-1185">Reference proteome</keyword>
<dbReference type="PANTHER" id="PTHR43462:SF1">
    <property type="entry name" value="ALANYL-TRNA EDITING PROTEIN AARSD1"/>
    <property type="match status" value="1"/>
</dbReference>
<keyword evidence="6" id="KW-0378">Hydrolase</keyword>
<dbReference type="GeneID" id="9166206"/>
<dbReference type="Pfam" id="PF07973">
    <property type="entry name" value="tRNA_SAD"/>
    <property type="match status" value="1"/>
</dbReference>
<dbReference type="GO" id="GO:0005737">
    <property type="term" value="C:cytoplasm"/>
    <property type="evidence" value="ECO:0007669"/>
    <property type="project" value="UniProtKB-SubCell"/>
</dbReference>
<organism evidence="6 7">
    <name type="scientific">Thermosphaera aggregans (strain DSM 11486 / M11TL)</name>
    <dbReference type="NCBI Taxonomy" id="633148"/>
    <lineage>
        <taxon>Archaea</taxon>
        <taxon>Thermoproteota</taxon>
        <taxon>Thermoprotei</taxon>
        <taxon>Desulfurococcales</taxon>
        <taxon>Desulfurococcaceae</taxon>
        <taxon>Thermosphaera</taxon>
    </lineage>
</organism>
<feature type="domain" description="Alanyl-transfer RNA synthetases family profile" evidence="5">
    <location>
        <begin position="1"/>
        <end position="238"/>
    </location>
</feature>
<proteinExistence type="predicted"/>
<comment type="cofactor">
    <cofactor evidence="1">
        <name>Zn(2+)</name>
        <dbReference type="ChEBI" id="CHEBI:29105"/>
    </cofactor>
</comment>
<dbReference type="SUPFAM" id="SSF55186">
    <property type="entry name" value="ThrRS/AlaRS common domain"/>
    <property type="match status" value="1"/>
</dbReference>
<evidence type="ECO:0000313" key="6">
    <source>
        <dbReference type="EMBL" id="ADG91437.1"/>
    </source>
</evidence>
<evidence type="ECO:0000256" key="2">
    <source>
        <dbReference type="ARBA" id="ARBA00004496"/>
    </source>
</evidence>
<dbReference type="Gene3D" id="2.40.30.130">
    <property type="match status" value="1"/>
</dbReference>
<reference evidence="6 7" key="1">
    <citation type="journal article" date="2010" name="Stand. Genomic Sci.">
        <title>Complete genome sequence of Thermosphaera aggregans type strain (M11TL).</title>
        <authorList>
            <person name="Spring S."/>
            <person name="Rachel R."/>
            <person name="Lapidus A."/>
            <person name="Davenport K."/>
            <person name="Tice H."/>
            <person name="Copeland A."/>
            <person name="Cheng J.F."/>
            <person name="Lucas S."/>
            <person name="Chen F."/>
            <person name="Nolan M."/>
            <person name="Bruce D."/>
            <person name="Goodwin L."/>
            <person name="Pitluck S."/>
            <person name="Ivanova N."/>
            <person name="Mavromatis K."/>
            <person name="Ovchinnikova G."/>
            <person name="Pati A."/>
            <person name="Chen A."/>
            <person name="Palaniappan K."/>
            <person name="Land M."/>
            <person name="Hauser L."/>
            <person name="Chang Y.J."/>
            <person name="Jeffries C.C."/>
            <person name="Brettin T."/>
            <person name="Detter J.C."/>
            <person name="Tapia R."/>
            <person name="Han C."/>
            <person name="Heimerl T."/>
            <person name="Weikl F."/>
            <person name="Brambilla E."/>
            <person name="Goker M."/>
            <person name="Bristow J."/>
            <person name="Eisen J.A."/>
            <person name="Markowitz V."/>
            <person name="Hugenholtz P."/>
            <person name="Kyrpides N.C."/>
            <person name="Klenk H.P."/>
        </authorList>
    </citation>
    <scope>NUCLEOTIDE SEQUENCE [LARGE SCALE GENOMIC DNA]</scope>
    <source>
        <strain evidence="7">DSM 11486 / M11TL</strain>
    </source>
</reference>
<dbReference type="InterPro" id="IPR051335">
    <property type="entry name" value="Alanyl-tRNA_Editing_Enzymes"/>
</dbReference>
<dbReference type="InterPro" id="IPR009000">
    <property type="entry name" value="Transl_B-barrel_sf"/>
</dbReference>
<dbReference type="InterPro" id="IPR053424">
    <property type="entry name" value="Alanyl-tRNA_Edit-Domain"/>
</dbReference>
<protein>
    <submittedName>
        <fullName evidence="6">Ala-tRNA(Pro) hydrolase</fullName>
        <ecNumber evidence="6">3.1.1.-</ecNumber>
    </submittedName>
</protein>
<dbReference type="KEGG" id="tag:Tagg_1168"/>